<feature type="transmembrane region" description="Helical" evidence="1">
    <location>
        <begin position="29"/>
        <end position="50"/>
    </location>
</feature>
<keyword evidence="1" id="KW-1133">Transmembrane helix</keyword>
<evidence type="ECO:0000313" key="3">
    <source>
        <dbReference type="Proteomes" id="UP001610335"/>
    </source>
</evidence>
<dbReference type="EMBL" id="JBFXLS010000015">
    <property type="protein sequence ID" value="KAL2829717.1"/>
    <property type="molecule type" value="Genomic_DNA"/>
</dbReference>
<evidence type="ECO:0000313" key="2">
    <source>
        <dbReference type="EMBL" id="KAL2829717.1"/>
    </source>
</evidence>
<keyword evidence="1" id="KW-0812">Transmembrane</keyword>
<dbReference type="Proteomes" id="UP001610335">
    <property type="component" value="Unassembled WGS sequence"/>
</dbReference>
<comment type="caution">
    <text evidence="2">The sequence shown here is derived from an EMBL/GenBank/DDBJ whole genome shotgun (WGS) entry which is preliminary data.</text>
</comment>
<accession>A0ABR4IPM3</accession>
<keyword evidence="1" id="KW-0472">Membrane</keyword>
<evidence type="ECO:0000256" key="1">
    <source>
        <dbReference type="SAM" id="Phobius"/>
    </source>
</evidence>
<proteinExistence type="predicted"/>
<reference evidence="2 3" key="1">
    <citation type="submission" date="2024-07" db="EMBL/GenBank/DDBJ databases">
        <title>Section-level genome sequencing and comparative genomics of Aspergillus sections Usti and Cavernicolus.</title>
        <authorList>
            <consortium name="Lawrence Berkeley National Laboratory"/>
            <person name="Nybo J.L."/>
            <person name="Vesth T.C."/>
            <person name="Theobald S."/>
            <person name="Frisvad J.C."/>
            <person name="Larsen T.O."/>
            <person name="Kjaerboelling I."/>
            <person name="Rothschild-Mancinelli K."/>
            <person name="Lyhne E.K."/>
            <person name="Kogle M.E."/>
            <person name="Barry K."/>
            <person name="Clum A."/>
            <person name="Na H."/>
            <person name="Ledsgaard L."/>
            <person name="Lin J."/>
            <person name="Lipzen A."/>
            <person name="Kuo A."/>
            <person name="Riley R."/>
            <person name="Mondo S."/>
            <person name="LaButti K."/>
            <person name="Haridas S."/>
            <person name="Pangalinan J."/>
            <person name="Salamov A.A."/>
            <person name="Simmons B.A."/>
            <person name="Magnuson J.K."/>
            <person name="Chen J."/>
            <person name="Drula E."/>
            <person name="Henrissat B."/>
            <person name="Wiebenga A."/>
            <person name="Lubbers R.J."/>
            <person name="Gomes A.C."/>
            <person name="Makela M.R."/>
            <person name="Stajich J."/>
            <person name="Grigoriev I.V."/>
            <person name="Mortensen U.H."/>
            <person name="De vries R.P."/>
            <person name="Baker S.E."/>
            <person name="Andersen M.R."/>
        </authorList>
    </citation>
    <scope>NUCLEOTIDE SEQUENCE [LARGE SCALE GENOMIC DNA]</scope>
    <source>
        <strain evidence="2 3">CBS 600.67</strain>
    </source>
</reference>
<protein>
    <submittedName>
        <fullName evidence="2">Uncharacterized protein</fullName>
    </submittedName>
</protein>
<keyword evidence="3" id="KW-1185">Reference proteome</keyword>
<gene>
    <name evidence="2" type="ORF">BDW59DRAFT_141869</name>
</gene>
<organism evidence="2 3">
    <name type="scientific">Aspergillus cavernicola</name>
    <dbReference type="NCBI Taxonomy" id="176166"/>
    <lineage>
        <taxon>Eukaryota</taxon>
        <taxon>Fungi</taxon>
        <taxon>Dikarya</taxon>
        <taxon>Ascomycota</taxon>
        <taxon>Pezizomycotina</taxon>
        <taxon>Eurotiomycetes</taxon>
        <taxon>Eurotiomycetidae</taxon>
        <taxon>Eurotiales</taxon>
        <taxon>Aspergillaceae</taxon>
        <taxon>Aspergillus</taxon>
        <taxon>Aspergillus subgen. Nidulantes</taxon>
    </lineage>
</organism>
<name>A0ABR4IPM3_9EURO</name>
<sequence>MRQMWSIRALDASFLAQQAKGEKIDATKLAISSCTFFSPTLVPLFFSWLISPSWSTFLKVMLFSRYSLSACTCTYSVMMF</sequence>